<feature type="transmembrane region" description="Helical" evidence="7">
    <location>
        <begin position="127"/>
        <end position="149"/>
    </location>
</feature>
<keyword evidence="4 7" id="KW-1133">Transmembrane helix</keyword>
<keyword evidence="2 7" id="KW-0808">Transferase</keyword>
<evidence type="ECO:0000256" key="5">
    <source>
        <dbReference type="ARBA" id="ARBA00023136"/>
    </source>
</evidence>
<dbReference type="PROSITE" id="PS50216">
    <property type="entry name" value="DHHC"/>
    <property type="match status" value="1"/>
</dbReference>
<dbReference type="PaxDb" id="2850-Phatr45173"/>
<evidence type="ECO:0000256" key="7">
    <source>
        <dbReference type="RuleBase" id="RU079119"/>
    </source>
</evidence>
<name>B7FWP9_PHATC</name>
<protein>
    <recommendedName>
        <fullName evidence="7">Palmitoyltransferase</fullName>
        <ecNumber evidence="7">2.3.1.225</ecNumber>
    </recommendedName>
</protein>
<comment type="similarity">
    <text evidence="7">Belongs to the DHHC palmitoyltransferase family.</text>
</comment>
<dbReference type="OrthoDB" id="9909019at2759"/>
<feature type="transmembrane region" description="Helical" evidence="7">
    <location>
        <begin position="326"/>
        <end position="348"/>
    </location>
</feature>
<evidence type="ECO:0000313" key="11">
    <source>
        <dbReference type="Proteomes" id="UP000000759"/>
    </source>
</evidence>
<keyword evidence="11" id="KW-1185">Reference proteome</keyword>
<evidence type="ECO:0000256" key="8">
    <source>
        <dbReference type="SAM" id="MobiDB-lite"/>
    </source>
</evidence>
<dbReference type="InterPro" id="IPR001594">
    <property type="entry name" value="Palmitoyltrfase_DHHC"/>
</dbReference>
<proteinExistence type="inferred from homology"/>
<feature type="transmembrane region" description="Helical" evidence="7">
    <location>
        <begin position="81"/>
        <end position="107"/>
    </location>
</feature>
<feature type="domain" description="Palmitoyltransferase DHHC" evidence="9">
    <location>
        <begin position="308"/>
        <end position="418"/>
    </location>
</feature>
<organism evidence="10 11">
    <name type="scientific">Phaeodactylum tricornutum (strain CCAP 1055/1)</name>
    <dbReference type="NCBI Taxonomy" id="556484"/>
    <lineage>
        <taxon>Eukaryota</taxon>
        <taxon>Sar</taxon>
        <taxon>Stramenopiles</taxon>
        <taxon>Ochrophyta</taxon>
        <taxon>Bacillariophyta</taxon>
        <taxon>Bacillariophyceae</taxon>
        <taxon>Bacillariophycidae</taxon>
        <taxon>Naviculales</taxon>
        <taxon>Phaeodactylaceae</taxon>
        <taxon>Phaeodactylum</taxon>
    </lineage>
</organism>
<evidence type="ECO:0000259" key="9">
    <source>
        <dbReference type="Pfam" id="PF01529"/>
    </source>
</evidence>
<keyword evidence="3 7" id="KW-0812">Transmembrane</keyword>
<accession>B7FWP9</accession>
<feature type="transmembrane region" description="Helical" evidence="7">
    <location>
        <begin position="287"/>
        <end position="306"/>
    </location>
</feature>
<feature type="region of interest" description="Disordered" evidence="8">
    <location>
        <begin position="203"/>
        <end position="242"/>
    </location>
</feature>
<evidence type="ECO:0000256" key="4">
    <source>
        <dbReference type="ARBA" id="ARBA00022989"/>
    </source>
</evidence>
<feature type="transmembrane region" description="Helical" evidence="7">
    <location>
        <begin position="382"/>
        <end position="409"/>
    </location>
</feature>
<comment type="domain">
    <text evidence="7">The DHHC domain is required for palmitoyltransferase activity.</text>
</comment>
<dbReference type="InterPro" id="IPR039859">
    <property type="entry name" value="PFA4/ZDH16/20/ERF2-like"/>
</dbReference>
<dbReference type="EC" id="2.3.1.225" evidence="7"/>
<dbReference type="InParanoid" id="B7FWP9"/>
<reference evidence="11" key="2">
    <citation type="submission" date="2008-08" db="EMBL/GenBank/DDBJ databases">
        <authorList>
            <consortium name="Diatom Consortium"/>
            <person name="Grigoriev I."/>
            <person name="Grimwood J."/>
            <person name="Kuo A."/>
            <person name="Otillar R.P."/>
            <person name="Salamov A."/>
            <person name="Detter J.C."/>
            <person name="Lindquist E."/>
            <person name="Shapiro H."/>
            <person name="Lucas S."/>
            <person name="Glavina del Rio T."/>
            <person name="Pitluck S."/>
            <person name="Rokhsar D."/>
            <person name="Bowler C."/>
        </authorList>
    </citation>
    <scope>GENOME REANNOTATION</scope>
    <source>
        <strain evidence="11">CCAP 1055/1</strain>
    </source>
</reference>
<keyword evidence="5 7" id="KW-0472">Membrane</keyword>
<dbReference type="EMBL" id="CM000609">
    <property type="protein sequence ID" value="EEC49241.1"/>
    <property type="molecule type" value="Genomic_DNA"/>
</dbReference>
<dbReference type="PANTHER" id="PTHR12246">
    <property type="entry name" value="PALMITOYLTRANSFERASE ZDHHC16"/>
    <property type="match status" value="1"/>
</dbReference>
<evidence type="ECO:0000256" key="1">
    <source>
        <dbReference type="ARBA" id="ARBA00004141"/>
    </source>
</evidence>
<dbReference type="Proteomes" id="UP000000759">
    <property type="component" value="Chromosome 6"/>
</dbReference>
<dbReference type="RefSeq" id="XP_002179418.1">
    <property type="nucleotide sequence ID" value="XM_002179382.1"/>
</dbReference>
<dbReference type="KEGG" id="pti:PHATRDRAFT_45173"/>
<evidence type="ECO:0000313" key="10">
    <source>
        <dbReference type="EMBL" id="EEC49241.1"/>
    </source>
</evidence>
<gene>
    <name evidence="10" type="ORF">PHATRDRAFT_45173</name>
</gene>
<comment type="subcellular location">
    <subcellularLocation>
        <location evidence="1">Membrane</location>
        <topology evidence="1">Multi-pass membrane protein</topology>
    </subcellularLocation>
</comment>
<dbReference type="GeneID" id="7200347"/>
<dbReference type="GO" id="GO:0019706">
    <property type="term" value="F:protein-cysteine S-palmitoyltransferase activity"/>
    <property type="evidence" value="ECO:0007669"/>
    <property type="project" value="UniProtKB-EC"/>
</dbReference>
<reference evidence="10 11" key="1">
    <citation type="journal article" date="2008" name="Nature">
        <title>The Phaeodactylum genome reveals the evolutionary history of diatom genomes.</title>
        <authorList>
            <person name="Bowler C."/>
            <person name="Allen A.E."/>
            <person name="Badger J.H."/>
            <person name="Grimwood J."/>
            <person name="Jabbari K."/>
            <person name="Kuo A."/>
            <person name="Maheswari U."/>
            <person name="Martens C."/>
            <person name="Maumus F."/>
            <person name="Otillar R.P."/>
            <person name="Rayko E."/>
            <person name="Salamov A."/>
            <person name="Vandepoele K."/>
            <person name="Beszteri B."/>
            <person name="Gruber A."/>
            <person name="Heijde M."/>
            <person name="Katinka M."/>
            <person name="Mock T."/>
            <person name="Valentin K."/>
            <person name="Verret F."/>
            <person name="Berges J.A."/>
            <person name="Brownlee C."/>
            <person name="Cadoret J.P."/>
            <person name="Chiovitti A."/>
            <person name="Choi C.J."/>
            <person name="Coesel S."/>
            <person name="De Martino A."/>
            <person name="Detter J.C."/>
            <person name="Durkin C."/>
            <person name="Falciatore A."/>
            <person name="Fournet J."/>
            <person name="Haruta M."/>
            <person name="Huysman M.J."/>
            <person name="Jenkins B.D."/>
            <person name="Jiroutova K."/>
            <person name="Jorgensen R.E."/>
            <person name="Joubert Y."/>
            <person name="Kaplan A."/>
            <person name="Kroger N."/>
            <person name="Kroth P.G."/>
            <person name="La Roche J."/>
            <person name="Lindquist E."/>
            <person name="Lommer M."/>
            <person name="Martin-Jezequel V."/>
            <person name="Lopez P.J."/>
            <person name="Lucas S."/>
            <person name="Mangogna M."/>
            <person name="McGinnis K."/>
            <person name="Medlin L.K."/>
            <person name="Montsant A."/>
            <person name="Oudot-Le Secq M.P."/>
            <person name="Napoli C."/>
            <person name="Obornik M."/>
            <person name="Parker M.S."/>
            <person name="Petit J.L."/>
            <person name="Porcel B.M."/>
            <person name="Poulsen N."/>
            <person name="Robison M."/>
            <person name="Rychlewski L."/>
            <person name="Rynearson T.A."/>
            <person name="Schmutz J."/>
            <person name="Shapiro H."/>
            <person name="Siaut M."/>
            <person name="Stanley M."/>
            <person name="Sussman M.R."/>
            <person name="Taylor A.R."/>
            <person name="Vardi A."/>
            <person name="von Dassow P."/>
            <person name="Vyverman W."/>
            <person name="Willis A."/>
            <person name="Wyrwicz L.S."/>
            <person name="Rokhsar D.S."/>
            <person name="Weissenbach J."/>
            <person name="Armbrust E.V."/>
            <person name="Green B.R."/>
            <person name="Van de Peer Y."/>
            <person name="Grigoriev I.V."/>
        </authorList>
    </citation>
    <scope>NUCLEOTIDE SEQUENCE [LARGE SCALE GENOMIC DNA]</scope>
    <source>
        <strain evidence="10 11">CCAP 1055/1</strain>
    </source>
</reference>
<dbReference type="Pfam" id="PF01529">
    <property type="entry name" value="DHHC"/>
    <property type="match status" value="1"/>
</dbReference>
<feature type="compositionally biased region" description="Polar residues" evidence="8">
    <location>
        <begin position="217"/>
        <end position="230"/>
    </location>
</feature>
<dbReference type="AlphaFoldDB" id="B7FWP9"/>
<evidence type="ECO:0000256" key="6">
    <source>
        <dbReference type="ARBA" id="ARBA00023315"/>
    </source>
</evidence>
<dbReference type="GO" id="GO:0016020">
    <property type="term" value="C:membrane"/>
    <property type="evidence" value="ECO:0007669"/>
    <property type="project" value="UniProtKB-SubCell"/>
</dbReference>
<dbReference type="HOGENOM" id="CLU_529448_0_0_1"/>
<keyword evidence="6 7" id="KW-0012">Acyltransferase</keyword>
<evidence type="ECO:0000256" key="3">
    <source>
        <dbReference type="ARBA" id="ARBA00022692"/>
    </source>
</evidence>
<dbReference type="eggNOG" id="KOG1313">
    <property type="taxonomic scope" value="Eukaryota"/>
</dbReference>
<comment type="catalytic activity">
    <reaction evidence="7">
        <text>L-cysteinyl-[protein] + hexadecanoyl-CoA = S-hexadecanoyl-L-cysteinyl-[protein] + CoA</text>
        <dbReference type="Rhea" id="RHEA:36683"/>
        <dbReference type="Rhea" id="RHEA-COMP:10131"/>
        <dbReference type="Rhea" id="RHEA-COMP:11032"/>
        <dbReference type="ChEBI" id="CHEBI:29950"/>
        <dbReference type="ChEBI" id="CHEBI:57287"/>
        <dbReference type="ChEBI" id="CHEBI:57379"/>
        <dbReference type="ChEBI" id="CHEBI:74151"/>
        <dbReference type="EC" id="2.3.1.225"/>
    </reaction>
</comment>
<evidence type="ECO:0000256" key="2">
    <source>
        <dbReference type="ARBA" id="ARBA00022679"/>
    </source>
</evidence>
<sequence length="477" mass="53273">MTSFHSSNSNGNLHHGLSNSSSSNNNIHLGVVATSPSSAGDGRRPSSTRRVFAWGNWRFRIQQLRILDACIDGAQWALEGLVYLIGPLLIGLALGIVSLLIFVYVTILLPMLQLKYTDTPGKTVLLALHTAYVTIVTGNVLYNYALCVVTRNAHPPARYAAVVRELAAVTDFCWPETPAQVTAYKHDFEDKMILRIRRRQRLATSPPADEDAVGLTQRRTTTAVPSSPSVNAPAVTPGSSGSNQPVRQWMLMGPFEWGFCPNSYQPKPPRSHYDHVTKTLVLNLDHYCRLSTLALVFALFVFSLVVNSPWMFNAIGYFNYRYFVNFMIYIFLGMVYGTALTLQPFLYLHTDEFRTHSREERAARDRLPRPYPMMPHRDEKMLVSLAFMLCLAVGIAVAILGGFHVYLVLTGQTTIEFHANWAAQRRARKEGVRNHALVARVLAQYAAAGILARTGTGERYSSAQCRPATTLRKFGFV</sequence>